<dbReference type="Proteomes" id="UP000321523">
    <property type="component" value="Unassembled WGS sequence"/>
</dbReference>
<feature type="modified residue" description="4-aspartylphosphate" evidence="1">
    <location>
        <position position="60"/>
    </location>
</feature>
<evidence type="ECO:0000313" key="4">
    <source>
        <dbReference type="Proteomes" id="UP000321523"/>
    </source>
</evidence>
<organism evidence="3 4">
    <name type="scientific">Skermanella aerolata</name>
    <dbReference type="NCBI Taxonomy" id="393310"/>
    <lineage>
        <taxon>Bacteria</taxon>
        <taxon>Pseudomonadati</taxon>
        <taxon>Pseudomonadota</taxon>
        <taxon>Alphaproteobacteria</taxon>
        <taxon>Rhodospirillales</taxon>
        <taxon>Azospirillaceae</taxon>
        <taxon>Skermanella</taxon>
    </lineage>
</organism>
<dbReference type="EMBL" id="BJYZ01000037">
    <property type="protein sequence ID" value="GEO42198.1"/>
    <property type="molecule type" value="Genomic_DNA"/>
</dbReference>
<feature type="domain" description="Response regulatory" evidence="2">
    <location>
        <begin position="10"/>
        <end position="129"/>
    </location>
</feature>
<reference evidence="3 4" key="1">
    <citation type="submission" date="2019-07" db="EMBL/GenBank/DDBJ databases">
        <title>Whole genome shotgun sequence of Skermanella aerolata NBRC 106429.</title>
        <authorList>
            <person name="Hosoyama A."/>
            <person name="Uohara A."/>
            <person name="Ohji S."/>
            <person name="Ichikawa N."/>
        </authorList>
    </citation>
    <scope>NUCLEOTIDE SEQUENCE [LARGE SCALE GENOMIC DNA]</scope>
    <source>
        <strain evidence="3 4">NBRC 106429</strain>
    </source>
</reference>
<dbReference type="RefSeq" id="WP_044435011.1">
    <property type="nucleotide sequence ID" value="NZ_BJYZ01000037.1"/>
</dbReference>
<name>A0A512E0C5_9PROT</name>
<evidence type="ECO:0000313" key="3">
    <source>
        <dbReference type="EMBL" id="GEO42198.1"/>
    </source>
</evidence>
<keyword evidence="1" id="KW-0597">Phosphoprotein</keyword>
<dbReference type="AlphaFoldDB" id="A0A512E0C5"/>
<sequence>MPDNDLSQIDCVLFEPETNVRHLLREALSRLRIQNLQVFGHMEDVWKAFQGGNPDLLIADATSPDSETFKLVQSVRHSLVGANPFIGIIVTAFHPTGALLTKVTNCGADALLVKPVAFRQIQDRINGLIDQPRNFVVTSDFIGPDRRRAPREGSPIPLLEVPNTLKMKATSSFAKVNPQALIEAGIRDVNEQKLLRHAFQAAFLIEFALPAEAGGNGADGKADKLALDHLARVGPVLEDIVRRLPSPISGSRARIPDLAHDLAASVEIARSQGLSGRPPSDPDRLRQSALEIMQALSPDKDPQSLARDVGSAAAAYRARLIAIVAAKSAVPQSSTVA</sequence>
<dbReference type="InterPro" id="IPR011006">
    <property type="entry name" value="CheY-like_superfamily"/>
</dbReference>
<evidence type="ECO:0000259" key="2">
    <source>
        <dbReference type="PROSITE" id="PS50110"/>
    </source>
</evidence>
<accession>A0A512E0C5</accession>
<dbReference type="InterPro" id="IPR001789">
    <property type="entry name" value="Sig_transdc_resp-reg_receiver"/>
</dbReference>
<gene>
    <name evidence="3" type="ORF">SAE02_63460</name>
</gene>
<comment type="caution">
    <text evidence="3">The sequence shown here is derived from an EMBL/GenBank/DDBJ whole genome shotgun (WGS) entry which is preliminary data.</text>
</comment>
<dbReference type="Gene3D" id="3.40.50.2300">
    <property type="match status" value="1"/>
</dbReference>
<proteinExistence type="predicted"/>
<protein>
    <recommendedName>
        <fullName evidence="2">Response regulatory domain-containing protein</fullName>
    </recommendedName>
</protein>
<dbReference type="SUPFAM" id="SSF52172">
    <property type="entry name" value="CheY-like"/>
    <property type="match status" value="1"/>
</dbReference>
<keyword evidence="4" id="KW-1185">Reference proteome</keyword>
<dbReference type="PROSITE" id="PS50110">
    <property type="entry name" value="RESPONSE_REGULATORY"/>
    <property type="match status" value="1"/>
</dbReference>
<evidence type="ECO:0000256" key="1">
    <source>
        <dbReference type="PROSITE-ProRule" id="PRU00169"/>
    </source>
</evidence>
<dbReference type="OrthoDB" id="8449384at2"/>
<dbReference type="GO" id="GO:0000160">
    <property type="term" value="P:phosphorelay signal transduction system"/>
    <property type="evidence" value="ECO:0007669"/>
    <property type="project" value="InterPro"/>
</dbReference>